<keyword evidence="3" id="KW-1185">Reference proteome</keyword>
<evidence type="ECO:0000256" key="1">
    <source>
        <dbReference type="SAM" id="MobiDB-lite"/>
    </source>
</evidence>
<evidence type="ECO:0000313" key="3">
    <source>
        <dbReference type="Proteomes" id="UP000829685"/>
    </source>
</evidence>
<protein>
    <recommendedName>
        <fullName evidence="4">C2H2-type domain-containing protein</fullName>
    </recommendedName>
</protein>
<reference evidence="2" key="1">
    <citation type="submission" date="2021-03" db="EMBL/GenBank/DDBJ databases">
        <title>Revisited historic fungal species revealed as producer of novel bioactive compounds through whole genome sequencing and comparative genomics.</title>
        <authorList>
            <person name="Vignolle G.A."/>
            <person name="Hochenegger N."/>
            <person name="Mach R.L."/>
            <person name="Mach-Aigner A.R."/>
            <person name="Javad Rahimi M."/>
            <person name="Salim K.A."/>
            <person name="Chan C.M."/>
            <person name="Lim L.B.L."/>
            <person name="Cai F."/>
            <person name="Druzhinina I.S."/>
            <person name="U'Ren J.M."/>
            <person name="Derntl C."/>
        </authorList>
    </citation>
    <scope>NUCLEOTIDE SEQUENCE</scope>
    <source>
        <strain evidence="2">TUCIM 5799</strain>
    </source>
</reference>
<feature type="compositionally biased region" description="Low complexity" evidence="1">
    <location>
        <begin position="230"/>
        <end position="241"/>
    </location>
</feature>
<dbReference type="SUPFAM" id="SSF57667">
    <property type="entry name" value="beta-beta-alpha zinc fingers"/>
    <property type="match status" value="1"/>
</dbReference>
<feature type="compositionally biased region" description="Basic and acidic residues" evidence="1">
    <location>
        <begin position="251"/>
        <end position="265"/>
    </location>
</feature>
<evidence type="ECO:0000313" key="2">
    <source>
        <dbReference type="EMBL" id="KAI1861521.1"/>
    </source>
</evidence>
<proteinExistence type="predicted"/>
<evidence type="ECO:0008006" key="4">
    <source>
        <dbReference type="Google" id="ProtNLM"/>
    </source>
</evidence>
<dbReference type="Gene3D" id="3.30.160.60">
    <property type="entry name" value="Classic Zinc Finger"/>
    <property type="match status" value="1"/>
</dbReference>
<dbReference type="InterPro" id="IPR036236">
    <property type="entry name" value="Znf_C2H2_sf"/>
</dbReference>
<dbReference type="Proteomes" id="UP000829685">
    <property type="component" value="Unassembled WGS sequence"/>
</dbReference>
<sequence length="479" mass="52983">MTQRQDLVDGLCRDGIDQRHPMGTFESVPRVWNVPQPIFPCASYEPDSIQSTLNSRFEDLSFTAAFPWASCEPDFTQFPLNSQIQDLSFTAAFPWASYEPGFTQFPLNSRFEDLSFTAAFPWASCEPDFTQFPLNSQIQDLSFTAASPWASYEPGFTQFPLNSRFEDLSFTAAFPWASYGPGFTQFPLNSQIQNISSATHTQLTENETCVDIAGSIQPQCGNDKDVTVDAAPQSPGSSSRGSRAKRKPRAKRESKPTDGSSPKEKCPHCKIVVAWRSLKFHLLTHTGEKPHQCPWPGCKKMFTQKGNCNERGRVFKQNYEAIEDPGVPHDPGNRLNAPDRGSIGDLQDSGDEQQDQTPQLLADHFIGGHTSVSPRAVKVNKPSQEQALVSVLPPQEDQGEGRGEGGVYDSISKIEIGTILEGGELEMEVHRMSSTGKEYATRCLEADLVREDEEALSEFWNEMPGGRDAAIAGMIPVDV</sequence>
<accession>A0A9P9WG09</accession>
<comment type="caution">
    <text evidence="2">The sequence shown here is derived from an EMBL/GenBank/DDBJ whole genome shotgun (WGS) entry which is preliminary data.</text>
</comment>
<gene>
    <name evidence="2" type="ORF">JX265_009488</name>
</gene>
<name>A0A9P9WG09_9PEZI</name>
<feature type="region of interest" description="Disordered" evidence="1">
    <location>
        <begin position="322"/>
        <end position="355"/>
    </location>
</feature>
<dbReference type="EMBL" id="JAFIMR010000029">
    <property type="protein sequence ID" value="KAI1861521.1"/>
    <property type="molecule type" value="Genomic_DNA"/>
</dbReference>
<organism evidence="2 3">
    <name type="scientific">Neoarthrinium moseri</name>
    <dbReference type="NCBI Taxonomy" id="1658444"/>
    <lineage>
        <taxon>Eukaryota</taxon>
        <taxon>Fungi</taxon>
        <taxon>Dikarya</taxon>
        <taxon>Ascomycota</taxon>
        <taxon>Pezizomycotina</taxon>
        <taxon>Sordariomycetes</taxon>
        <taxon>Xylariomycetidae</taxon>
        <taxon>Amphisphaeriales</taxon>
        <taxon>Apiosporaceae</taxon>
        <taxon>Neoarthrinium</taxon>
    </lineage>
</organism>
<dbReference type="AlphaFoldDB" id="A0A9P9WG09"/>
<feature type="region of interest" description="Disordered" evidence="1">
    <location>
        <begin position="221"/>
        <end position="265"/>
    </location>
</feature>